<dbReference type="Pfam" id="PF22335">
    <property type="entry name" value="Cas10-Cmr2_palm2"/>
    <property type="match status" value="1"/>
</dbReference>
<name>A0ABN1NBS7_9ACTN</name>
<dbReference type="Proteomes" id="UP001501005">
    <property type="component" value="Unassembled WGS sequence"/>
</dbReference>
<feature type="domain" description="GGDEF" evidence="3">
    <location>
        <begin position="217"/>
        <end position="375"/>
    </location>
</feature>
<protein>
    <recommendedName>
        <fullName evidence="3">GGDEF domain-containing protein</fullName>
    </recommendedName>
</protein>
<dbReference type="EMBL" id="BAAAHG010000001">
    <property type="protein sequence ID" value="GAA0901308.1"/>
    <property type="molecule type" value="Genomic_DNA"/>
</dbReference>
<dbReference type="InterPro" id="IPR000160">
    <property type="entry name" value="GGDEF_dom"/>
</dbReference>
<evidence type="ECO:0000256" key="1">
    <source>
        <dbReference type="ARBA" id="ARBA00022741"/>
    </source>
</evidence>
<evidence type="ECO:0000313" key="5">
    <source>
        <dbReference type="Proteomes" id="UP001501005"/>
    </source>
</evidence>
<dbReference type="InterPro" id="IPR054767">
    <property type="entry name" value="Cas10-Cmr2_palm2"/>
</dbReference>
<keyword evidence="2" id="KW-0051">Antiviral defense</keyword>
<reference evidence="4 5" key="1">
    <citation type="journal article" date="2019" name="Int. J. Syst. Evol. Microbiol.">
        <title>The Global Catalogue of Microorganisms (GCM) 10K type strain sequencing project: providing services to taxonomists for standard genome sequencing and annotation.</title>
        <authorList>
            <consortium name="The Broad Institute Genomics Platform"/>
            <consortium name="The Broad Institute Genome Sequencing Center for Infectious Disease"/>
            <person name="Wu L."/>
            <person name="Ma J."/>
        </authorList>
    </citation>
    <scope>NUCLEOTIDE SEQUENCE [LARGE SCALE GENOMIC DNA]</scope>
    <source>
        <strain evidence="4 5">JCM 10673</strain>
    </source>
</reference>
<accession>A0ABN1NBS7</accession>
<evidence type="ECO:0000313" key="4">
    <source>
        <dbReference type="EMBL" id="GAA0901308.1"/>
    </source>
</evidence>
<evidence type="ECO:0000259" key="3">
    <source>
        <dbReference type="PROSITE" id="PS50887"/>
    </source>
</evidence>
<sequence>MTRKKLYLDVSGVRIQSYLSRTTHLRGRRGASAALAEATRLEDQEIRRLFGASLNTEAGEADGVVNLVLDAPDSEEEADRLARDTAGRVFRHLRARLPAAEFQAVWAVDTSYLDAHRTTIGPRLREGDVLSDLPPVSELPYARICERCHLDPARDRVHLGDGERPYLCPDCMMRFAHRTREDARTAEYELQKRLGTPARPKELPELAALGGKDTDRNHVATVFVDGNAFGHFFEKLAHHGRRLSAESKARISRGLNQATRDALAEAAAAVRRPEEDGDMLCVIPYLVGGDDVLLSLPADRAWPFVRHYLRSFTERTKAVRAEADVPGLPPLSASAGLVFAHHKLPFHLVVEDAASCLAAAKRLVHGKKESVAFYDHTAGHPTHALCLADLEEHQSDLDALTALPESGRHALAAHLRHQAPHAAAATEAHLDRLGRRDVVEPFLADQAPIGLQQALDIARWWR</sequence>
<dbReference type="InterPro" id="IPR043128">
    <property type="entry name" value="Rev_trsase/Diguanyl_cyclase"/>
</dbReference>
<organism evidence="4 5">
    <name type="scientific">Streptomyces thermoalcalitolerans</name>
    <dbReference type="NCBI Taxonomy" id="65605"/>
    <lineage>
        <taxon>Bacteria</taxon>
        <taxon>Bacillati</taxon>
        <taxon>Actinomycetota</taxon>
        <taxon>Actinomycetes</taxon>
        <taxon>Kitasatosporales</taxon>
        <taxon>Streptomycetaceae</taxon>
        <taxon>Streptomyces</taxon>
    </lineage>
</organism>
<keyword evidence="1" id="KW-0547">Nucleotide-binding</keyword>
<proteinExistence type="predicted"/>
<gene>
    <name evidence="4" type="ORF">GCM10009549_02040</name>
</gene>
<dbReference type="RefSeq" id="WP_067398479.1">
    <property type="nucleotide sequence ID" value="NZ_BAAAHG010000001.1"/>
</dbReference>
<dbReference type="Gene3D" id="3.30.70.270">
    <property type="match status" value="1"/>
</dbReference>
<dbReference type="PROSITE" id="PS50887">
    <property type="entry name" value="GGDEF"/>
    <property type="match status" value="1"/>
</dbReference>
<evidence type="ECO:0000256" key="2">
    <source>
        <dbReference type="ARBA" id="ARBA00023118"/>
    </source>
</evidence>
<comment type="caution">
    <text evidence="4">The sequence shown here is derived from an EMBL/GenBank/DDBJ whole genome shotgun (WGS) entry which is preliminary data.</text>
</comment>
<keyword evidence="5" id="KW-1185">Reference proteome</keyword>